<proteinExistence type="predicted"/>
<reference evidence="1" key="1">
    <citation type="journal article" date="2014" name="Front. Microbiol.">
        <title>High frequency of phylogenetically diverse reductive dehalogenase-homologous genes in deep subseafloor sedimentary metagenomes.</title>
        <authorList>
            <person name="Kawai M."/>
            <person name="Futagami T."/>
            <person name="Toyoda A."/>
            <person name="Takaki Y."/>
            <person name="Nishi S."/>
            <person name="Hori S."/>
            <person name="Arai W."/>
            <person name="Tsubouchi T."/>
            <person name="Morono Y."/>
            <person name="Uchiyama I."/>
            <person name="Ito T."/>
            <person name="Fujiyama A."/>
            <person name="Inagaki F."/>
            <person name="Takami H."/>
        </authorList>
    </citation>
    <scope>NUCLEOTIDE SEQUENCE</scope>
    <source>
        <strain evidence="1">Expedition CK06-06</strain>
    </source>
</reference>
<evidence type="ECO:0000313" key="1">
    <source>
        <dbReference type="EMBL" id="GAI04954.1"/>
    </source>
</evidence>
<protein>
    <submittedName>
        <fullName evidence="1">Uncharacterized protein</fullName>
    </submittedName>
</protein>
<dbReference type="EMBL" id="BARV01011199">
    <property type="protein sequence ID" value="GAI04954.1"/>
    <property type="molecule type" value="Genomic_DNA"/>
</dbReference>
<name>X1MF38_9ZZZZ</name>
<dbReference type="AlphaFoldDB" id="X1MF38"/>
<comment type="caution">
    <text evidence="1">The sequence shown here is derived from an EMBL/GenBank/DDBJ whole genome shotgun (WGS) entry which is preliminary data.</text>
</comment>
<accession>X1MF38</accession>
<organism evidence="1">
    <name type="scientific">marine sediment metagenome</name>
    <dbReference type="NCBI Taxonomy" id="412755"/>
    <lineage>
        <taxon>unclassified sequences</taxon>
        <taxon>metagenomes</taxon>
        <taxon>ecological metagenomes</taxon>
    </lineage>
</organism>
<feature type="non-terminal residue" evidence="1">
    <location>
        <position position="1"/>
    </location>
</feature>
<sequence length="134" mass="15932">KMEIIVRNIFSKTFGLRSSSEAKSLFSKLILNNQINVRVFTIKIGKITRRLMTLYRRDLVRKDDFISALILYHLTEEKHDYDQIKEKLDELEPDINIEIILRGLTSLNLIEKENEYYKINLEALLQDRSLNKFI</sequence>
<gene>
    <name evidence="1" type="ORF">S06H3_21342</name>
</gene>